<keyword evidence="4" id="KW-1185">Reference proteome</keyword>
<name>A0A7L9UB54_9BURK</name>
<organism evidence="3 4">
    <name type="scientific">Massilia litorea</name>
    <dbReference type="NCBI Taxonomy" id="2769491"/>
    <lineage>
        <taxon>Bacteria</taxon>
        <taxon>Pseudomonadati</taxon>
        <taxon>Pseudomonadota</taxon>
        <taxon>Betaproteobacteria</taxon>
        <taxon>Burkholderiales</taxon>
        <taxon>Oxalobacteraceae</taxon>
        <taxon>Telluria group</taxon>
        <taxon>Massilia</taxon>
    </lineage>
</organism>
<dbReference type="KEGG" id="mlir:LPB04_23560"/>
<dbReference type="GO" id="GO:0003677">
    <property type="term" value="F:DNA binding"/>
    <property type="evidence" value="ECO:0007669"/>
    <property type="project" value="InterPro"/>
</dbReference>
<dbReference type="EMBL" id="CP062942">
    <property type="protein sequence ID" value="QOL52291.1"/>
    <property type="molecule type" value="Genomic_DNA"/>
</dbReference>
<dbReference type="SMART" id="SM00530">
    <property type="entry name" value="HTH_XRE"/>
    <property type="match status" value="1"/>
</dbReference>
<dbReference type="AlphaFoldDB" id="A0A7L9UB54"/>
<dbReference type="CDD" id="cd00093">
    <property type="entry name" value="HTH_XRE"/>
    <property type="match status" value="1"/>
</dbReference>
<dbReference type="InterPro" id="IPR010982">
    <property type="entry name" value="Lambda_DNA-bd_dom_sf"/>
</dbReference>
<sequence length="130" mass="13480">MDFPINTSTQLPPVLRGLRKQAGLTQAEVAARIGTTQQAYARIEADPSATSVGRFLAILQAIGAGMALQVVGSPAKAMPNARTSSTVLAKTQNGAMPVAKTVGRRHSTKTKAMGAAPAKVTPPSGNKENW</sequence>
<dbReference type="SUPFAM" id="SSF47413">
    <property type="entry name" value="lambda repressor-like DNA-binding domains"/>
    <property type="match status" value="1"/>
</dbReference>
<reference evidence="3 4" key="1">
    <citation type="submission" date="2020-10" db="EMBL/GenBank/DDBJ databases">
        <title>Genome sequencing of Massilia sp. LPB0304.</title>
        <authorList>
            <person name="Kim J."/>
        </authorList>
    </citation>
    <scope>NUCLEOTIDE SEQUENCE [LARGE SCALE GENOMIC DNA]</scope>
    <source>
        <strain evidence="3 4">LPB0304</strain>
        <plasmid evidence="3 4">unnamed1</plasmid>
    </source>
</reference>
<dbReference type="RefSeq" id="WP_193689252.1">
    <property type="nucleotide sequence ID" value="NZ_CP062942.1"/>
</dbReference>
<evidence type="ECO:0000313" key="4">
    <source>
        <dbReference type="Proteomes" id="UP000593875"/>
    </source>
</evidence>
<protein>
    <submittedName>
        <fullName evidence="3">Helix-turn-helix transcriptional regulator</fullName>
    </submittedName>
</protein>
<proteinExistence type="predicted"/>
<feature type="domain" description="HTH cro/C1-type" evidence="2">
    <location>
        <begin position="15"/>
        <end position="69"/>
    </location>
</feature>
<dbReference type="Gene3D" id="1.10.260.40">
    <property type="entry name" value="lambda repressor-like DNA-binding domains"/>
    <property type="match status" value="1"/>
</dbReference>
<gene>
    <name evidence="3" type="ORF">LPB04_23560</name>
</gene>
<evidence type="ECO:0000259" key="2">
    <source>
        <dbReference type="PROSITE" id="PS50943"/>
    </source>
</evidence>
<keyword evidence="3" id="KW-0614">Plasmid</keyword>
<geneLocation type="plasmid" evidence="3 4">
    <name>unnamed1</name>
</geneLocation>
<dbReference type="Pfam" id="PF01381">
    <property type="entry name" value="HTH_3"/>
    <property type="match status" value="1"/>
</dbReference>
<dbReference type="InterPro" id="IPR001387">
    <property type="entry name" value="Cro/C1-type_HTH"/>
</dbReference>
<feature type="region of interest" description="Disordered" evidence="1">
    <location>
        <begin position="99"/>
        <end position="130"/>
    </location>
</feature>
<dbReference type="PROSITE" id="PS50943">
    <property type="entry name" value="HTH_CROC1"/>
    <property type="match status" value="1"/>
</dbReference>
<evidence type="ECO:0000256" key="1">
    <source>
        <dbReference type="SAM" id="MobiDB-lite"/>
    </source>
</evidence>
<evidence type="ECO:0000313" key="3">
    <source>
        <dbReference type="EMBL" id="QOL52291.1"/>
    </source>
</evidence>
<dbReference type="Proteomes" id="UP000593875">
    <property type="component" value="Plasmid unnamed1"/>
</dbReference>
<accession>A0A7L9UB54</accession>